<reference evidence="1" key="2">
    <citation type="submission" date="2023-06" db="EMBL/GenBank/DDBJ databases">
        <authorList>
            <person name="Ma L."/>
            <person name="Liu K.-W."/>
            <person name="Li Z."/>
            <person name="Hsiao Y.-Y."/>
            <person name="Qi Y."/>
            <person name="Fu T."/>
            <person name="Tang G."/>
            <person name="Zhang D."/>
            <person name="Sun W.-H."/>
            <person name="Liu D.-K."/>
            <person name="Li Y."/>
            <person name="Chen G.-Z."/>
            <person name="Liu X.-D."/>
            <person name="Liao X.-Y."/>
            <person name="Jiang Y.-T."/>
            <person name="Yu X."/>
            <person name="Hao Y."/>
            <person name="Huang J."/>
            <person name="Zhao X.-W."/>
            <person name="Ke S."/>
            <person name="Chen Y.-Y."/>
            <person name="Wu W.-L."/>
            <person name="Hsu J.-L."/>
            <person name="Lin Y.-F."/>
            <person name="Huang M.-D."/>
            <person name="Li C.-Y."/>
            <person name="Huang L."/>
            <person name="Wang Z.-W."/>
            <person name="Zhao X."/>
            <person name="Zhong W.-Y."/>
            <person name="Peng D.-H."/>
            <person name="Ahmad S."/>
            <person name="Lan S."/>
            <person name="Zhang J.-S."/>
            <person name="Tsai W.-C."/>
            <person name="Van De Peer Y."/>
            <person name="Liu Z.-J."/>
        </authorList>
    </citation>
    <scope>NUCLEOTIDE SEQUENCE</scope>
    <source>
        <strain evidence="1">CP</strain>
        <tissue evidence="1">Leaves</tissue>
    </source>
</reference>
<protein>
    <submittedName>
        <fullName evidence="1">Uncharacterized protein</fullName>
    </submittedName>
</protein>
<accession>A0AAV9DW96</accession>
<gene>
    <name evidence="1" type="ORF">QJS10_CPA10g01617</name>
</gene>
<comment type="caution">
    <text evidence="1">The sequence shown here is derived from an EMBL/GenBank/DDBJ whole genome shotgun (WGS) entry which is preliminary data.</text>
</comment>
<name>A0AAV9DW96_ACOCL</name>
<organism evidence="1 2">
    <name type="scientific">Acorus calamus</name>
    <name type="common">Sweet flag</name>
    <dbReference type="NCBI Taxonomy" id="4465"/>
    <lineage>
        <taxon>Eukaryota</taxon>
        <taxon>Viridiplantae</taxon>
        <taxon>Streptophyta</taxon>
        <taxon>Embryophyta</taxon>
        <taxon>Tracheophyta</taxon>
        <taxon>Spermatophyta</taxon>
        <taxon>Magnoliopsida</taxon>
        <taxon>Liliopsida</taxon>
        <taxon>Acoraceae</taxon>
        <taxon>Acorus</taxon>
    </lineage>
</organism>
<reference evidence="1" key="1">
    <citation type="journal article" date="2023" name="Nat. Commun.">
        <title>Diploid and tetraploid genomes of Acorus and the evolution of monocots.</title>
        <authorList>
            <person name="Ma L."/>
            <person name="Liu K.W."/>
            <person name="Li Z."/>
            <person name="Hsiao Y.Y."/>
            <person name="Qi Y."/>
            <person name="Fu T."/>
            <person name="Tang G.D."/>
            <person name="Zhang D."/>
            <person name="Sun W.H."/>
            <person name="Liu D.K."/>
            <person name="Li Y."/>
            <person name="Chen G.Z."/>
            <person name="Liu X.D."/>
            <person name="Liao X.Y."/>
            <person name="Jiang Y.T."/>
            <person name="Yu X."/>
            <person name="Hao Y."/>
            <person name="Huang J."/>
            <person name="Zhao X.W."/>
            <person name="Ke S."/>
            <person name="Chen Y.Y."/>
            <person name="Wu W.L."/>
            <person name="Hsu J.L."/>
            <person name="Lin Y.F."/>
            <person name="Huang M.D."/>
            <person name="Li C.Y."/>
            <person name="Huang L."/>
            <person name="Wang Z.W."/>
            <person name="Zhao X."/>
            <person name="Zhong W.Y."/>
            <person name="Peng D.H."/>
            <person name="Ahmad S."/>
            <person name="Lan S."/>
            <person name="Zhang J.S."/>
            <person name="Tsai W.C."/>
            <person name="Van de Peer Y."/>
            <person name="Liu Z.J."/>
        </authorList>
    </citation>
    <scope>NUCLEOTIDE SEQUENCE</scope>
    <source>
        <strain evidence="1">CP</strain>
    </source>
</reference>
<evidence type="ECO:0000313" key="2">
    <source>
        <dbReference type="Proteomes" id="UP001180020"/>
    </source>
</evidence>
<dbReference type="AlphaFoldDB" id="A0AAV9DW96"/>
<proteinExistence type="predicted"/>
<sequence>MECGVHSSSTPLVRLHTLGKVCLEGRVKTHKVAVEDQVQQSTQKKKTASGSFVISHINHGGQLSIWVPRGSWINDSSLDHPMKSIYDILYSNLNGLGPMSGMSYGPGSEPSIHGSLGPGSWANYYDEEGILRWQWCSYNEDR</sequence>
<keyword evidence="2" id="KW-1185">Reference proteome</keyword>
<dbReference type="Proteomes" id="UP001180020">
    <property type="component" value="Unassembled WGS sequence"/>
</dbReference>
<evidence type="ECO:0000313" key="1">
    <source>
        <dbReference type="EMBL" id="KAK1305562.1"/>
    </source>
</evidence>
<dbReference type="EMBL" id="JAUJYO010000010">
    <property type="protein sequence ID" value="KAK1305562.1"/>
    <property type="molecule type" value="Genomic_DNA"/>
</dbReference>